<dbReference type="EMBL" id="NHTK01005802">
    <property type="protein sequence ID" value="PPQ73694.1"/>
    <property type="molecule type" value="Genomic_DNA"/>
</dbReference>
<sequence>GSIGRISFSRGGRERDSFGVVARDTVSFGVPNGHGHGVGRRRGDDRDRDSFGAVTSLGGRDTVSFGIVGGRGWRERERQHEREVERERERERERKNERERQVKVKKKDDVKTQHGAVIGTVGPATLTLPLPSHAQAQAQTVNLGPIVECTASHSFSSCEAGDDSGVKLDDGDLGLGYGLGYERDGDVKVGFVGDDGERERERGRVNAERVESRDAERGRAAEEFLMLELNRSEGDAKGGDANVKGSGS</sequence>
<feature type="region of interest" description="Disordered" evidence="1">
    <location>
        <begin position="229"/>
        <end position="248"/>
    </location>
</feature>
<reference evidence="2 3" key="1">
    <citation type="journal article" date="2018" name="Evol. Lett.">
        <title>Horizontal gene cluster transfer increased hallucinogenic mushroom diversity.</title>
        <authorList>
            <person name="Reynolds H.T."/>
            <person name="Vijayakumar V."/>
            <person name="Gluck-Thaler E."/>
            <person name="Korotkin H.B."/>
            <person name="Matheny P.B."/>
            <person name="Slot J.C."/>
        </authorList>
    </citation>
    <scope>NUCLEOTIDE SEQUENCE [LARGE SCALE GENOMIC DNA]</scope>
    <source>
        <strain evidence="2 3">2629</strain>
    </source>
</reference>
<proteinExistence type="predicted"/>
<dbReference type="Proteomes" id="UP000284842">
    <property type="component" value="Unassembled WGS sequence"/>
</dbReference>
<comment type="caution">
    <text evidence="2">The sequence shown here is derived from an EMBL/GenBank/DDBJ whole genome shotgun (WGS) entry which is preliminary data.</text>
</comment>
<feature type="non-terminal residue" evidence="2">
    <location>
        <position position="1"/>
    </location>
</feature>
<feature type="region of interest" description="Disordered" evidence="1">
    <location>
        <begin position="73"/>
        <end position="111"/>
    </location>
</feature>
<keyword evidence="3" id="KW-1185">Reference proteome</keyword>
<name>A0A409W5A1_9AGAR</name>
<feature type="compositionally biased region" description="Basic and acidic residues" evidence="1">
    <location>
        <begin position="41"/>
        <end position="50"/>
    </location>
</feature>
<evidence type="ECO:0000256" key="1">
    <source>
        <dbReference type="SAM" id="MobiDB-lite"/>
    </source>
</evidence>
<feature type="region of interest" description="Disordered" evidence="1">
    <location>
        <begin position="192"/>
        <end position="217"/>
    </location>
</feature>
<feature type="region of interest" description="Disordered" evidence="1">
    <location>
        <begin position="1"/>
        <end position="58"/>
    </location>
</feature>
<dbReference type="AlphaFoldDB" id="A0A409W5A1"/>
<feature type="compositionally biased region" description="Low complexity" evidence="1">
    <location>
        <begin position="1"/>
        <end position="10"/>
    </location>
</feature>
<feature type="compositionally biased region" description="Basic and acidic residues" evidence="1">
    <location>
        <begin position="195"/>
        <end position="217"/>
    </location>
</feature>
<organism evidence="2 3">
    <name type="scientific">Panaeolus cyanescens</name>
    <dbReference type="NCBI Taxonomy" id="181874"/>
    <lineage>
        <taxon>Eukaryota</taxon>
        <taxon>Fungi</taxon>
        <taxon>Dikarya</taxon>
        <taxon>Basidiomycota</taxon>
        <taxon>Agaricomycotina</taxon>
        <taxon>Agaricomycetes</taxon>
        <taxon>Agaricomycetidae</taxon>
        <taxon>Agaricales</taxon>
        <taxon>Agaricineae</taxon>
        <taxon>Galeropsidaceae</taxon>
        <taxon>Panaeolus</taxon>
    </lineage>
</organism>
<protein>
    <submittedName>
        <fullName evidence="2">Uncharacterized protein</fullName>
    </submittedName>
</protein>
<evidence type="ECO:0000313" key="3">
    <source>
        <dbReference type="Proteomes" id="UP000284842"/>
    </source>
</evidence>
<gene>
    <name evidence="2" type="ORF">CVT24_007328</name>
</gene>
<accession>A0A409W5A1</accession>
<evidence type="ECO:0000313" key="2">
    <source>
        <dbReference type="EMBL" id="PPQ73694.1"/>
    </source>
</evidence>
<dbReference type="InParanoid" id="A0A409W5A1"/>